<dbReference type="Gene3D" id="3.30.1780.10">
    <property type="entry name" value="ornithine cyclodeaminase, domain 1"/>
    <property type="match status" value="1"/>
</dbReference>
<dbReference type="Pfam" id="PF02423">
    <property type="entry name" value="OCD_Mu_crystall"/>
    <property type="match status" value="1"/>
</dbReference>
<dbReference type="PIRSF" id="PIRSF001439">
    <property type="entry name" value="CryM"/>
    <property type="match status" value="1"/>
</dbReference>
<keyword evidence="2" id="KW-1185">Reference proteome</keyword>
<dbReference type="Gene3D" id="3.40.50.720">
    <property type="entry name" value="NAD(P)-binding Rossmann-like Domain"/>
    <property type="match status" value="1"/>
</dbReference>
<evidence type="ECO:0000313" key="2">
    <source>
        <dbReference type="Proteomes" id="UP001596109"/>
    </source>
</evidence>
<dbReference type="EMBL" id="JBHSNO010000005">
    <property type="protein sequence ID" value="MFC5588132.1"/>
    <property type="molecule type" value="Genomic_DNA"/>
</dbReference>
<accession>A0ABW0TFL7</accession>
<dbReference type="InterPro" id="IPR023401">
    <property type="entry name" value="ODC_N"/>
</dbReference>
<dbReference type="InterPro" id="IPR003462">
    <property type="entry name" value="ODC_Mu_crystall"/>
</dbReference>
<gene>
    <name evidence="1" type="ORF">ACFPRA_04515</name>
</gene>
<dbReference type="PANTHER" id="PTHR13812">
    <property type="entry name" value="KETIMINE REDUCTASE MU-CRYSTALLIN"/>
    <property type="match status" value="1"/>
</dbReference>
<dbReference type="Proteomes" id="UP001596109">
    <property type="component" value="Unassembled WGS sequence"/>
</dbReference>
<dbReference type="NCBIfam" id="NF004848">
    <property type="entry name" value="PRK06199.1"/>
    <property type="match status" value="1"/>
</dbReference>
<dbReference type="SUPFAM" id="SSF51735">
    <property type="entry name" value="NAD(P)-binding Rossmann-fold domains"/>
    <property type="match status" value="1"/>
</dbReference>
<evidence type="ECO:0000313" key="1">
    <source>
        <dbReference type="EMBL" id="MFC5588132.1"/>
    </source>
</evidence>
<dbReference type="InterPro" id="IPR036291">
    <property type="entry name" value="NAD(P)-bd_dom_sf"/>
</dbReference>
<organism evidence="1 2">
    <name type="scientific">Sporosarcina soli</name>
    <dbReference type="NCBI Taxonomy" id="334736"/>
    <lineage>
        <taxon>Bacteria</taxon>
        <taxon>Bacillati</taxon>
        <taxon>Bacillota</taxon>
        <taxon>Bacilli</taxon>
        <taxon>Bacillales</taxon>
        <taxon>Caryophanaceae</taxon>
        <taxon>Sporosarcina</taxon>
    </lineage>
</organism>
<dbReference type="RefSeq" id="WP_381431170.1">
    <property type="nucleotide sequence ID" value="NZ_JBHSNO010000005.1"/>
</dbReference>
<comment type="caution">
    <text evidence="1">The sequence shown here is derived from an EMBL/GenBank/DDBJ whole genome shotgun (WGS) entry which is preliminary data.</text>
</comment>
<name>A0ABW0TFL7_9BACL</name>
<proteinExistence type="predicted"/>
<dbReference type="PANTHER" id="PTHR13812:SF19">
    <property type="entry name" value="KETIMINE REDUCTASE MU-CRYSTALLIN"/>
    <property type="match status" value="1"/>
</dbReference>
<sequence>MNQSVLTGKGLLADQEEVMDQSVRLRFLSEPDMIEAGVLDMEGCLEAVEDAFELLSKGDYLMGGPSENDHGHLIWFPKEKRGENMPVAGPDRRFCAMIAYLGGDYNLCGQKWYGSNIANRDRGLPRSIHSIILNDADNVKPLAFMSGNLLSQMRTGAVPGVASKYLAKESAETVGIIGAGMIGKTTLLGISTAIQGIKKVYVYDAYRSASESFAKYAQEELGLETVIVDNVHEAVENIDIINIAASGEELPAIDTSLLKEGSLLCLTGTPNFTSDDWIKDVEIYADNWKSHKVFIDEMDYPREGVKEEILSWAPSAPVIKALHEGRFTEDKIKDLGDVVTGKVSGRTNQDDKIIFITNGLAVEDVAWGKKILDRANEKNIGQILSFWDDKQYWLK</sequence>
<reference evidence="2" key="1">
    <citation type="journal article" date="2019" name="Int. J. Syst. Evol. Microbiol.">
        <title>The Global Catalogue of Microorganisms (GCM) 10K type strain sequencing project: providing services to taxonomists for standard genome sequencing and annotation.</title>
        <authorList>
            <consortium name="The Broad Institute Genomics Platform"/>
            <consortium name="The Broad Institute Genome Sequencing Center for Infectious Disease"/>
            <person name="Wu L."/>
            <person name="Ma J."/>
        </authorList>
    </citation>
    <scope>NUCLEOTIDE SEQUENCE [LARGE SCALE GENOMIC DNA]</scope>
    <source>
        <strain evidence="2">CGMCC 4.1434</strain>
    </source>
</reference>
<protein>
    <submittedName>
        <fullName evidence="1">Tyramine oxidase subunit B</fullName>
    </submittedName>
</protein>